<dbReference type="AlphaFoldDB" id="A0A0H5R3I5"/>
<evidence type="ECO:0000313" key="1">
    <source>
        <dbReference type="EMBL" id="CRZ02564.1"/>
    </source>
</evidence>
<accession>A0A0H5R3I5</accession>
<sequence>MCLYNGVTTVLVQFNAPVVQSDISAKTNRDILIFSLGHDTLLDWIARPGTDSLRDLPHSTPVVKSEEEDSGEAIGKKMIISLVRKLEYYDAAILKIPTFVHVTTTVRR</sequence>
<proteinExistence type="predicted"/>
<reference evidence="1" key="1">
    <citation type="submission" date="2015-04" db="EMBL/GenBank/DDBJ databases">
        <title>The genome sequence of the plant pathogenic Rhizarian Plasmodiophora brassicae reveals insights in its biotrophic life cycle and the origin of chitin synthesis.</title>
        <authorList>
            <person name="Schwelm A."/>
            <person name="Fogelqvist J."/>
            <person name="Knaust A."/>
            <person name="Julke S."/>
            <person name="Lilja T."/>
            <person name="Dhandapani V."/>
            <person name="Bonilla-Rosso G."/>
            <person name="Karlsson M."/>
            <person name="Shevchenko A."/>
            <person name="Choi S.R."/>
            <person name="Kim H.G."/>
            <person name="Park J.Y."/>
            <person name="Lim Y.P."/>
            <person name="Ludwig-Muller J."/>
            <person name="Dixelius C."/>
        </authorList>
    </citation>
    <scope>NUCLEOTIDE SEQUENCE</scope>
    <source>
        <tissue evidence="1">Potato root galls</tissue>
    </source>
</reference>
<protein>
    <submittedName>
        <fullName evidence="1">Uncharacterized protein</fullName>
    </submittedName>
</protein>
<organism evidence="1">
    <name type="scientific">Spongospora subterranea</name>
    <dbReference type="NCBI Taxonomy" id="70186"/>
    <lineage>
        <taxon>Eukaryota</taxon>
        <taxon>Sar</taxon>
        <taxon>Rhizaria</taxon>
        <taxon>Endomyxa</taxon>
        <taxon>Phytomyxea</taxon>
        <taxon>Plasmodiophorida</taxon>
        <taxon>Plasmodiophoridae</taxon>
        <taxon>Spongospora</taxon>
    </lineage>
</organism>
<dbReference type="EMBL" id="HACM01002122">
    <property type="protein sequence ID" value="CRZ02564.1"/>
    <property type="molecule type" value="Transcribed_RNA"/>
</dbReference>
<name>A0A0H5R3I5_9EUKA</name>